<sequence>MSSLSVSDLMKLQTVKYANLGSIAILVFDFCITFPEEVRWTWFRPWDVTRVIFVISRYLPFAGVGLTAYDALRVKHQCTSSPQGKIIHIISIVAAESLLIIRTWAFWQRSKRLLIGLLVYSALMIAAALAVDLSPTMLLPGEEPPLGTCYFEDTRNEAVVYIFLAMFESVILILTVYKRVHNYKNSQSGIVVTLYHDGMFYMLCILGITLANVIIGAALPSAYSDMLDALQLVSHSVLASRILFRIRDSNERIHEPSVSVTTMELDCLRPPSMSMSWTGTTSQA</sequence>
<gene>
    <name evidence="3" type="ORF">F5891DRAFT_708858</name>
</gene>
<feature type="transmembrane region" description="Helical" evidence="1">
    <location>
        <begin position="17"/>
        <end position="35"/>
    </location>
</feature>
<evidence type="ECO:0000256" key="1">
    <source>
        <dbReference type="SAM" id="Phobius"/>
    </source>
</evidence>
<feature type="transmembrane region" description="Helical" evidence="1">
    <location>
        <begin position="47"/>
        <end position="66"/>
    </location>
</feature>
<dbReference type="AlphaFoldDB" id="A0AAD4DVD9"/>
<proteinExistence type="predicted"/>
<keyword evidence="4" id="KW-1185">Reference proteome</keyword>
<reference evidence="3" key="1">
    <citation type="journal article" date="2020" name="New Phytol.">
        <title>Comparative genomics reveals dynamic genome evolution in host specialist ectomycorrhizal fungi.</title>
        <authorList>
            <person name="Lofgren L.A."/>
            <person name="Nguyen N.H."/>
            <person name="Vilgalys R."/>
            <person name="Ruytinx J."/>
            <person name="Liao H.L."/>
            <person name="Branco S."/>
            <person name="Kuo A."/>
            <person name="LaButti K."/>
            <person name="Lipzen A."/>
            <person name="Andreopoulos W."/>
            <person name="Pangilinan J."/>
            <person name="Riley R."/>
            <person name="Hundley H."/>
            <person name="Na H."/>
            <person name="Barry K."/>
            <person name="Grigoriev I.V."/>
            <person name="Stajich J.E."/>
            <person name="Kennedy P.G."/>
        </authorList>
    </citation>
    <scope>NUCLEOTIDE SEQUENCE</scope>
    <source>
        <strain evidence="3">FC203</strain>
    </source>
</reference>
<dbReference type="InterPro" id="IPR045340">
    <property type="entry name" value="DUF6533"/>
</dbReference>
<evidence type="ECO:0000259" key="2">
    <source>
        <dbReference type="Pfam" id="PF20151"/>
    </source>
</evidence>
<feature type="transmembrane region" description="Helical" evidence="1">
    <location>
        <begin position="117"/>
        <end position="138"/>
    </location>
</feature>
<accession>A0AAD4DVD9</accession>
<dbReference type="EMBL" id="JABBWK010000075">
    <property type="protein sequence ID" value="KAG1894758.1"/>
    <property type="molecule type" value="Genomic_DNA"/>
</dbReference>
<keyword evidence="1" id="KW-1133">Transmembrane helix</keyword>
<dbReference type="GeneID" id="64667202"/>
<keyword evidence="1" id="KW-0472">Membrane</keyword>
<feature type="transmembrane region" description="Helical" evidence="1">
    <location>
        <begin position="86"/>
        <end position="105"/>
    </location>
</feature>
<evidence type="ECO:0000313" key="4">
    <source>
        <dbReference type="Proteomes" id="UP001195769"/>
    </source>
</evidence>
<feature type="transmembrane region" description="Helical" evidence="1">
    <location>
        <begin position="158"/>
        <end position="177"/>
    </location>
</feature>
<name>A0AAD4DVD9_9AGAM</name>
<dbReference type="Pfam" id="PF20151">
    <property type="entry name" value="DUF6533"/>
    <property type="match status" value="1"/>
</dbReference>
<protein>
    <recommendedName>
        <fullName evidence="2">DUF6533 domain-containing protein</fullName>
    </recommendedName>
</protein>
<organism evidence="3 4">
    <name type="scientific">Suillus fuscotomentosus</name>
    <dbReference type="NCBI Taxonomy" id="1912939"/>
    <lineage>
        <taxon>Eukaryota</taxon>
        <taxon>Fungi</taxon>
        <taxon>Dikarya</taxon>
        <taxon>Basidiomycota</taxon>
        <taxon>Agaricomycotina</taxon>
        <taxon>Agaricomycetes</taxon>
        <taxon>Agaricomycetidae</taxon>
        <taxon>Boletales</taxon>
        <taxon>Suillineae</taxon>
        <taxon>Suillaceae</taxon>
        <taxon>Suillus</taxon>
    </lineage>
</organism>
<feature type="transmembrane region" description="Helical" evidence="1">
    <location>
        <begin position="198"/>
        <end position="220"/>
    </location>
</feature>
<feature type="domain" description="DUF6533" evidence="2">
    <location>
        <begin position="17"/>
        <end position="61"/>
    </location>
</feature>
<comment type="caution">
    <text evidence="3">The sequence shown here is derived from an EMBL/GenBank/DDBJ whole genome shotgun (WGS) entry which is preliminary data.</text>
</comment>
<evidence type="ECO:0000313" key="3">
    <source>
        <dbReference type="EMBL" id="KAG1894758.1"/>
    </source>
</evidence>
<keyword evidence="1" id="KW-0812">Transmembrane</keyword>
<dbReference type="Proteomes" id="UP001195769">
    <property type="component" value="Unassembled WGS sequence"/>
</dbReference>
<dbReference type="RefSeq" id="XP_041220334.1">
    <property type="nucleotide sequence ID" value="XM_041372904.1"/>
</dbReference>